<evidence type="ECO:0000313" key="2">
    <source>
        <dbReference type="EMBL" id="GLY88350.1"/>
    </source>
</evidence>
<gene>
    <name evidence="2" type="ORF">Airi02_062790</name>
</gene>
<dbReference type="EMBL" id="BSTK01000010">
    <property type="protein sequence ID" value="GLY88350.1"/>
    <property type="molecule type" value="Genomic_DNA"/>
</dbReference>
<dbReference type="InterPro" id="IPR001763">
    <property type="entry name" value="Rhodanese-like_dom"/>
</dbReference>
<reference evidence="2" key="1">
    <citation type="submission" date="2023-03" db="EMBL/GenBank/DDBJ databases">
        <title>Actinoallomurus iriomotensis NBRC 103684.</title>
        <authorList>
            <person name="Ichikawa N."/>
            <person name="Sato H."/>
            <person name="Tonouchi N."/>
        </authorList>
    </citation>
    <scope>NUCLEOTIDE SEQUENCE</scope>
    <source>
        <strain evidence="2">NBRC 103684</strain>
    </source>
</reference>
<protein>
    <recommendedName>
        <fullName evidence="1">Rhodanese domain-containing protein</fullName>
    </recommendedName>
</protein>
<evidence type="ECO:0000259" key="1">
    <source>
        <dbReference type="PROSITE" id="PS50206"/>
    </source>
</evidence>
<dbReference type="InterPro" id="IPR036873">
    <property type="entry name" value="Rhodanese-like_dom_sf"/>
</dbReference>
<dbReference type="Gene3D" id="3.40.250.10">
    <property type="entry name" value="Rhodanese-like domain"/>
    <property type="match status" value="1"/>
</dbReference>
<dbReference type="AlphaFoldDB" id="A0A9W6S4Y2"/>
<dbReference type="Proteomes" id="UP001165074">
    <property type="component" value="Unassembled WGS sequence"/>
</dbReference>
<accession>A0A9W6S4Y2</accession>
<evidence type="ECO:0000313" key="3">
    <source>
        <dbReference type="Proteomes" id="UP001165074"/>
    </source>
</evidence>
<feature type="domain" description="Rhodanese" evidence="1">
    <location>
        <begin position="14"/>
        <end position="69"/>
    </location>
</feature>
<proteinExistence type="predicted"/>
<dbReference type="PROSITE" id="PS50206">
    <property type="entry name" value="RHODANESE_3"/>
    <property type="match status" value="1"/>
</dbReference>
<name>A0A9W6S4Y2_9ACTN</name>
<keyword evidence="3" id="KW-1185">Reference proteome</keyword>
<comment type="caution">
    <text evidence="2">The sequence shown here is derived from an EMBL/GenBank/DDBJ whole genome shotgun (WGS) entry which is preliminary data.</text>
</comment>
<dbReference type="SUPFAM" id="SSF52821">
    <property type="entry name" value="Rhodanese/Cell cycle control phosphatase"/>
    <property type="match status" value="1"/>
</dbReference>
<sequence>MSRLGDVSDGRVRVHCGTGYRASIAASILAAAGRAASAERALTETGMTGLHILGGGITAWRAADGPVDRNRPGWDLEVYGFRPVER</sequence>
<organism evidence="2 3">
    <name type="scientific">Actinoallomurus iriomotensis</name>
    <dbReference type="NCBI Taxonomy" id="478107"/>
    <lineage>
        <taxon>Bacteria</taxon>
        <taxon>Bacillati</taxon>
        <taxon>Actinomycetota</taxon>
        <taxon>Actinomycetes</taxon>
        <taxon>Streptosporangiales</taxon>
        <taxon>Thermomonosporaceae</taxon>
        <taxon>Actinoallomurus</taxon>
    </lineage>
</organism>